<feature type="transmembrane region" description="Helical" evidence="1">
    <location>
        <begin position="7"/>
        <end position="35"/>
    </location>
</feature>
<dbReference type="OrthoDB" id="331535at2157"/>
<name>A0A343THW7_9EURY</name>
<evidence type="ECO:0000256" key="1">
    <source>
        <dbReference type="SAM" id="Phobius"/>
    </source>
</evidence>
<dbReference type="AlphaFoldDB" id="A0A343THW7"/>
<feature type="transmembrane region" description="Helical" evidence="1">
    <location>
        <begin position="55"/>
        <end position="75"/>
    </location>
</feature>
<dbReference type="EMBL" id="CP025066">
    <property type="protein sequence ID" value="AUX08689.1"/>
    <property type="molecule type" value="Genomic_DNA"/>
</dbReference>
<organism evidence="2 3">
    <name type="scientific">Halalkaliarchaeum desulfuricum</name>
    <dbReference type="NCBI Taxonomy" id="2055893"/>
    <lineage>
        <taxon>Archaea</taxon>
        <taxon>Methanobacteriati</taxon>
        <taxon>Methanobacteriota</taxon>
        <taxon>Stenosarchaea group</taxon>
        <taxon>Halobacteria</taxon>
        <taxon>Halobacteriales</taxon>
        <taxon>Haloferacaceae</taxon>
        <taxon>Halalkaliarchaeum</taxon>
    </lineage>
</organism>
<keyword evidence="1" id="KW-0472">Membrane</keyword>
<feature type="transmembrane region" description="Helical" evidence="1">
    <location>
        <begin position="109"/>
        <end position="127"/>
    </location>
</feature>
<keyword evidence="1" id="KW-1133">Transmembrane helix</keyword>
<accession>A0A343THW7</accession>
<reference evidence="3" key="1">
    <citation type="submission" date="2017-11" db="EMBL/GenBank/DDBJ databases">
        <title>Phenotypic and genomic properties of facultatively anaerobic sulfur-reducing natronoarchaea from hypersaline soda lakes.</title>
        <authorList>
            <person name="Sorokin D.Y."/>
            <person name="Kublanov I.V."/>
            <person name="Roman P."/>
            <person name="Sinninghe Damste J.S."/>
            <person name="Golyshin P.N."/>
            <person name="Rojo D."/>
            <person name="Ciordia S."/>
            <person name="Mena M.D.C."/>
            <person name="Ferrer M."/>
            <person name="Messina E."/>
            <person name="Smedile F."/>
            <person name="La Spada G."/>
            <person name="La Cono V."/>
            <person name="Yakimov M.M."/>
        </authorList>
    </citation>
    <scope>NUCLEOTIDE SEQUENCE [LARGE SCALE GENOMIC DNA]</scope>
    <source>
        <strain evidence="3">AArc-Sl</strain>
    </source>
</reference>
<dbReference type="GeneID" id="37877397"/>
<dbReference type="KEGG" id="hdf:AArcSl_1052"/>
<protein>
    <recommendedName>
        <fullName evidence="4">Phosphate ABC transporter permease</fullName>
    </recommendedName>
</protein>
<evidence type="ECO:0008006" key="4">
    <source>
        <dbReference type="Google" id="ProtNLM"/>
    </source>
</evidence>
<sequence length="215" mass="21705">MVTPVDVGLVLAGLLLAFVGAAVSVYTVTLAGFLVGAGTGYVFAPSALGLLGAEGLVATAGIVVVVGLIGAFLAYAGLSFAVMGIGGIVGAFIARFAVAPIYAAGTWETAAVTVVGLVAGALFGLIATKLTLVFASGFIGSAFATRSLTLAEFQTAQETLSIDPLIFDMLSPLFVAVFVLGVLFQLGLFRFGYVTKLVAVIPGARRWTAGEESSS</sequence>
<keyword evidence="3" id="KW-1185">Reference proteome</keyword>
<keyword evidence="1" id="KW-0812">Transmembrane</keyword>
<feature type="transmembrane region" description="Helical" evidence="1">
    <location>
        <begin position="169"/>
        <end position="189"/>
    </location>
</feature>
<dbReference type="Proteomes" id="UP000263012">
    <property type="component" value="Chromosome"/>
</dbReference>
<feature type="transmembrane region" description="Helical" evidence="1">
    <location>
        <begin position="82"/>
        <end position="103"/>
    </location>
</feature>
<evidence type="ECO:0000313" key="3">
    <source>
        <dbReference type="Proteomes" id="UP000263012"/>
    </source>
</evidence>
<proteinExistence type="predicted"/>
<feature type="transmembrane region" description="Helical" evidence="1">
    <location>
        <begin position="132"/>
        <end position="149"/>
    </location>
</feature>
<gene>
    <name evidence="2" type="ORF">AArcSl_1052</name>
</gene>
<evidence type="ECO:0000313" key="2">
    <source>
        <dbReference type="EMBL" id="AUX08689.1"/>
    </source>
</evidence>
<dbReference type="RefSeq" id="WP_119816046.1">
    <property type="nucleotide sequence ID" value="NZ_CP025066.1"/>
</dbReference>